<comment type="caution">
    <text evidence="1">The sequence shown here is derived from an EMBL/GenBank/DDBJ whole genome shotgun (WGS) entry which is preliminary data.</text>
</comment>
<reference evidence="1" key="1">
    <citation type="submission" date="2024-12" db="EMBL/GenBank/DDBJ databases">
        <authorList>
            <person name="Wu N."/>
        </authorList>
    </citation>
    <scope>NUCLEOTIDE SEQUENCE</scope>
    <source>
        <strain evidence="1">P15</strain>
    </source>
</reference>
<gene>
    <name evidence="1" type="primary">arfA</name>
    <name evidence="1" type="ORF">ACI1P1_02340</name>
</gene>
<accession>A0ACC7NSZ2</accession>
<name>A0ACC7NSZ2_9BACL</name>
<sequence length="41" mass="4860">MKQRRRTDIGRQTWVRSPVTRVKPNKKGKGSYNRSRKESGE</sequence>
<evidence type="ECO:0000313" key="2">
    <source>
        <dbReference type="Proteomes" id="UP001631969"/>
    </source>
</evidence>
<organism evidence="1 2">
    <name type="scientific">Paenibacillus mesotrionivorans</name>
    <dbReference type="NCBI Taxonomy" id="3160968"/>
    <lineage>
        <taxon>Bacteria</taxon>
        <taxon>Bacillati</taxon>
        <taxon>Bacillota</taxon>
        <taxon>Bacilli</taxon>
        <taxon>Bacillales</taxon>
        <taxon>Paenibacillaceae</taxon>
        <taxon>Paenibacillus</taxon>
    </lineage>
</organism>
<proteinExistence type="predicted"/>
<protein>
    <submittedName>
        <fullName evidence="1">Alternative ribosome rescue factor ArfA</fullName>
    </submittedName>
</protein>
<keyword evidence="2" id="KW-1185">Reference proteome</keyword>
<evidence type="ECO:0000313" key="1">
    <source>
        <dbReference type="EMBL" id="MFM9327130.1"/>
    </source>
</evidence>
<dbReference type="Proteomes" id="UP001631969">
    <property type="component" value="Unassembled WGS sequence"/>
</dbReference>
<dbReference type="EMBL" id="JBJURJ010000001">
    <property type="protein sequence ID" value="MFM9327130.1"/>
    <property type="molecule type" value="Genomic_DNA"/>
</dbReference>